<dbReference type="Proteomes" id="UP001056778">
    <property type="component" value="Chromosome 4"/>
</dbReference>
<keyword evidence="2" id="KW-1185">Reference proteome</keyword>
<accession>A0ACB9T767</accession>
<gene>
    <name evidence="1" type="ORF">MML48_4g00005316</name>
</gene>
<organism evidence="1 2">
    <name type="scientific">Holotrichia oblita</name>
    <name type="common">Chafer beetle</name>
    <dbReference type="NCBI Taxonomy" id="644536"/>
    <lineage>
        <taxon>Eukaryota</taxon>
        <taxon>Metazoa</taxon>
        <taxon>Ecdysozoa</taxon>
        <taxon>Arthropoda</taxon>
        <taxon>Hexapoda</taxon>
        <taxon>Insecta</taxon>
        <taxon>Pterygota</taxon>
        <taxon>Neoptera</taxon>
        <taxon>Endopterygota</taxon>
        <taxon>Coleoptera</taxon>
        <taxon>Polyphaga</taxon>
        <taxon>Scarabaeiformia</taxon>
        <taxon>Scarabaeidae</taxon>
        <taxon>Melolonthinae</taxon>
        <taxon>Holotrichia</taxon>
    </lineage>
</organism>
<comment type="caution">
    <text evidence="1">The sequence shown here is derived from an EMBL/GenBank/DDBJ whole genome shotgun (WGS) entry which is preliminary data.</text>
</comment>
<name>A0ACB9T767_HOLOL</name>
<sequence length="374" mass="42657">MKSPPTVTDDCDDIFGPPRTYATGYCPPKNRPSMISAKYRQKEERRKVLKISINKLKKIEDPEASLCRSVLINNTMKRLQKEARDEKIQKQQLNYPRCYDNDNFLNLKSEFIKNEMKNNSFEDSRDFTPSDAKIVDSLNADFAIENDFDNKIEDMSGVNDSVKSMVMSGLVEENLTNGYNSAPATNNNIVDTIESVDVSRKRSFDEMEDCDVQDVLSQFYMPPTPRMLTCIDDDEDVNVVDDEPVPKRPRTTPIPPPANTDLNLVCATQLDDHQHNLNHHHHHHHQLNALQQVSDLVSSTARLDGISERVCDKDDFRMSTFMNNNLPETESRLRYVPSTQNIESEANPFSCGHASMFSEMQNTVFHSLIASLET</sequence>
<keyword evidence="1" id="KW-0131">Cell cycle</keyword>
<protein>
    <submittedName>
        <fullName evidence="1">Cell division cycle associated protein 4/serta domain-containing protein 2</fullName>
    </submittedName>
</protein>
<evidence type="ECO:0000313" key="1">
    <source>
        <dbReference type="EMBL" id="KAI4462643.1"/>
    </source>
</evidence>
<proteinExistence type="predicted"/>
<reference evidence="1" key="1">
    <citation type="submission" date="2022-04" db="EMBL/GenBank/DDBJ databases">
        <title>Chromosome-scale genome assembly of Holotrichia oblita Faldermann.</title>
        <authorList>
            <person name="Rongchong L."/>
        </authorList>
    </citation>
    <scope>NUCLEOTIDE SEQUENCE</scope>
    <source>
        <strain evidence="1">81SQS9</strain>
    </source>
</reference>
<evidence type="ECO:0000313" key="2">
    <source>
        <dbReference type="Proteomes" id="UP001056778"/>
    </source>
</evidence>
<dbReference type="EMBL" id="CM043018">
    <property type="protein sequence ID" value="KAI4462643.1"/>
    <property type="molecule type" value="Genomic_DNA"/>
</dbReference>
<keyword evidence="1" id="KW-0132">Cell division</keyword>